<dbReference type="Gene3D" id="3.30.1360.140">
    <property type="match status" value="1"/>
</dbReference>
<dbReference type="Pfam" id="PF04992">
    <property type="entry name" value="RNA_pol_Rpb1_6"/>
    <property type="match status" value="1"/>
</dbReference>
<comment type="subcellular location">
    <subcellularLocation>
        <location evidence="1">Nucleus</location>
    </subcellularLocation>
</comment>
<dbReference type="InterPro" id="IPR038593">
    <property type="entry name" value="RNA_pol_Rpb1_7_sf"/>
</dbReference>
<keyword evidence="9" id="KW-0804">Transcription</keyword>
<dbReference type="EC" id="2.7.7.6" evidence="2"/>
<evidence type="ECO:0000256" key="10">
    <source>
        <dbReference type="ARBA" id="ARBA00023242"/>
    </source>
</evidence>
<dbReference type="Gene3D" id="6.20.50.80">
    <property type="match status" value="1"/>
</dbReference>
<keyword evidence="15" id="KW-1185">Reference proteome</keyword>
<keyword evidence="3" id="KW-0240">DNA-directed RNA polymerase</keyword>
<dbReference type="InterPro" id="IPR007081">
    <property type="entry name" value="RNA_pol_Rpb1_5"/>
</dbReference>
<dbReference type="Pfam" id="PF04990">
    <property type="entry name" value="RNA_pol_Rpb1_7"/>
    <property type="match status" value="1"/>
</dbReference>
<feature type="domain" description="RNA polymerase Rpb1" evidence="13">
    <location>
        <begin position="1"/>
        <end position="554"/>
    </location>
</feature>
<name>A0A8H7ZVK5_9FUNG</name>
<evidence type="ECO:0000256" key="5">
    <source>
        <dbReference type="ARBA" id="ARBA00022695"/>
    </source>
</evidence>
<keyword evidence="4" id="KW-0808">Transferase</keyword>
<dbReference type="GO" id="GO:0006351">
    <property type="term" value="P:DNA-templated transcription"/>
    <property type="evidence" value="ECO:0007669"/>
    <property type="project" value="InterPro"/>
</dbReference>
<dbReference type="AlphaFoldDB" id="A0A8H7ZVK5"/>
<reference evidence="14 15" key="1">
    <citation type="journal article" name="Sci. Rep.">
        <title>Genome-scale phylogenetic analyses confirm Olpidium as the closest living zoosporic fungus to the non-flagellated, terrestrial fungi.</title>
        <authorList>
            <person name="Chang Y."/>
            <person name="Rochon D."/>
            <person name="Sekimoto S."/>
            <person name="Wang Y."/>
            <person name="Chovatia M."/>
            <person name="Sandor L."/>
            <person name="Salamov A."/>
            <person name="Grigoriev I.V."/>
            <person name="Stajich J.E."/>
            <person name="Spatafora J.W."/>
        </authorList>
    </citation>
    <scope>NUCLEOTIDE SEQUENCE [LARGE SCALE GENOMIC DNA]</scope>
    <source>
        <strain evidence="14">S191</strain>
    </source>
</reference>
<evidence type="ECO:0000259" key="11">
    <source>
        <dbReference type="Pfam" id="PF04990"/>
    </source>
</evidence>
<evidence type="ECO:0000256" key="9">
    <source>
        <dbReference type="ARBA" id="ARBA00023163"/>
    </source>
</evidence>
<dbReference type="GO" id="GO:0046872">
    <property type="term" value="F:metal ion binding"/>
    <property type="evidence" value="ECO:0007669"/>
    <property type="project" value="UniProtKB-KW"/>
</dbReference>
<evidence type="ECO:0000256" key="6">
    <source>
        <dbReference type="ARBA" id="ARBA00022723"/>
    </source>
</evidence>
<dbReference type="OrthoDB" id="270392at2759"/>
<feature type="domain" description="RNA polymerase Rpb1" evidence="11">
    <location>
        <begin position="297"/>
        <end position="431"/>
    </location>
</feature>
<dbReference type="EMBL" id="JAEFCI010005400">
    <property type="protein sequence ID" value="KAG5460316.1"/>
    <property type="molecule type" value="Genomic_DNA"/>
</dbReference>
<evidence type="ECO:0000259" key="12">
    <source>
        <dbReference type="Pfam" id="PF04992"/>
    </source>
</evidence>
<keyword evidence="7" id="KW-0862">Zinc</keyword>
<dbReference type="Gene3D" id="1.10.150.390">
    <property type="match status" value="1"/>
</dbReference>
<evidence type="ECO:0000256" key="8">
    <source>
        <dbReference type="ARBA" id="ARBA00022842"/>
    </source>
</evidence>
<organism evidence="14 15">
    <name type="scientific">Olpidium bornovanus</name>
    <dbReference type="NCBI Taxonomy" id="278681"/>
    <lineage>
        <taxon>Eukaryota</taxon>
        <taxon>Fungi</taxon>
        <taxon>Fungi incertae sedis</taxon>
        <taxon>Olpidiomycota</taxon>
        <taxon>Olpidiomycotina</taxon>
        <taxon>Olpidiomycetes</taxon>
        <taxon>Olpidiales</taxon>
        <taxon>Olpidiaceae</taxon>
        <taxon>Olpidium</taxon>
    </lineage>
</organism>
<evidence type="ECO:0000313" key="15">
    <source>
        <dbReference type="Proteomes" id="UP000673691"/>
    </source>
</evidence>
<keyword evidence="10" id="KW-0539">Nucleus</keyword>
<dbReference type="InterPro" id="IPR007073">
    <property type="entry name" value="RNA_pol_Rpb1_7"/>
</dbReference>
<dbReference type="InterPro" id="IPR007075">
    <property type="entry name" value="RNA_pol_Rpb1_6"/>
</dbReference>
<evidence type="ECO:0000256" key="3">
    <source>
        <dbReference type="ARBA" id="ARBA00022478"/>
    </source>
</evidence>
<dbReference type="PANTHER" id="PTHR19376">
    <property type="entry name" value="DNA-DIRECTED RNA POLYMERASE"/>
    <property type="match status" value="1"/>
</dbReference>
<gene>
    <name evidence="14" type="ORF">BJ554DRAFT_7649</name>
</gene>
<protein>
    <recommendedName>
        <fullName evidence="2">DNA-directed RNA polymerase</fullName>
        <ecNumber evidence="2">2.7.7.6</ecNumber>
    </recommendedName>
</protein>
<dbReference type="SUPFAM" id="SSF64484">
    <property type="entry name" value="beta and beta-prime subunits of DNA dependent RNA-polymerase"/>
    <property type="match status" value="1"/>
</dbReference>
<evidence type="ECO:0000313" key="14">
    <source>
        <dbReference type="EMBL" id="KAG5460316.1"/>
    </source>
</evidence>
<keyword evidence="5" id="KW-0548">Nucleotidyltransferase</keyword>
<proteinExistence type="predicted"/>
<dbReference type="GO" id="GO:0003677">
    <property type="term" value="F:DNA binding"/>
    <property type="evidence" value="ECO:0007669"/>
    <property type="project" value="InterPro"/>
</dbReference>
<keyword evidence="8" id="KW-0460">Magnesium</keyword>
<sequence>MVKYDGTVRNSMNEVIQFSYGEDGLDGAFVERQQLEGLRMSNARFEQHYCVNLKDRKKTFRSGSLRPELLEQLSKSDQAQKVLDAEFEQLKEDKRLLSDFIFVSGEDKWPLPCNLRRLIWNAKQIFHLSGREPSDIHPAQVVEGVKKLSERLMVVRGSDKISEQAQANATLLFQMLLRQTFASRRVIEDYRLSAQAFEWILGEVEARFNTSLVAPGEMVGPLAAQSIGEPSTQMTLNTFHYAGVSSKNVTLGVPRLKEVINCAKNIKTPTLTVWLADDYAFSMDMAKKGQTLLEHATLRNVTKYTEIWYDPVIDETVVEADRNMVEAFYGLGEEVEATRARVGPWVLRIELDRGAMLDKALRLSYVARRIHEEFENDLNTICDDDNSNHLVLRCRIVQDEQKLMDDENGQGVSEDDFLRRMERNMLANIHLTGIPGITRVFIIQKKKTFVEPSGEFTARDEYILETDGSNLKEVLPIDGVDFRRTTTNSTLEIFETLGIEAARASTLRELRSVIEFDGSYVNYRHLALLCDVMTSKGNFMAITRHGINRAATGALMRCSFEETVEILMEAASVGEADTCKGVSQNIMLGQLAPLGTGEFDVVLDDEMLRMLPDRPMRQPFMLPNGVDVTGAYTPARAGNLSPVRPSYHSGAADMVYSGSGMPDIMFSPMPEVSPVTPHWNSGAYGDVYPGSPGFSKGYAPTSPSYSPLSPAFSPASPSYAGTTSVDYVRGFTRTDPIILVI</sequence>
<keyword evidence="6" id="KW-0479">Metal-binding</keyword>
<dbReference type="PANTHER" id="PTHR19376:SF37">
    <property type="entry name" value="DNA-DIRECTED RNA POLYMERASE II SUBUNIT RPB1"/>
    <property type="match status" value="1"/>
</dbReference>
<comment type="caution">
    <text evidence="14">The sequence shown here is derived from an EMBL/GenBank/DDBJ whole genome shotgun (WGS) entry which is preliminary data.</text>
</comment>
<dbReference type="GO" id="GO:0003899">
    <property type="term" value="F:DNA-directed RNA polymerase activity"/>
    <property type="evidence" value="ECO:0007669"/>
    <property type="project" value="UniProtKB-EC"/>
</dbReference>
<evidence type="ECO:0000256" key="4">
    <source>
        <dbReference type="ARBA" id="ARBA00022679"/>
    </source>
</evidence>
<dbReference type="CDD" id="cd02584">
    <property type="entry name" value="RNAP_II_Rpb1_C"/>
    <property type="match status" value="1"/>
</dbReference>
<dbReference type="Pfam" id="PF04998">
    <property type="entry name" value="RNA_pol_Rpb1_5"/>
    <property type="match status" value="1"/>
</dbReference>
<evidence type="ECO:0000256" key="7">
    <source>
        <dbReference type="ARBA" id="ARBA00022833"/>
    </source>
</evidence>
<dbReference type="FunFam" id="1.10.150.390:FF:000001">
    <property type="entry name" value="DNA-directed RNA polymerase subunit"/>
    <property type="match status" value="1"/>
</dbReference>
<dbReference type="GO" id="GO:0005665">
    <property type="term" value="C:RNA polymerase II, core complex"/>
    <property type="evidence" value="ECO:0007669"/>
    <property type="project" value="TreeGrafter"/>
</dbReference>
<dbReference type="Proteomes" id="UP000673691">
    <property type="component" value="Unassembled WGS sequence"/>
</dbReference>
<feature type="domain" description="RNA polymerase Rpb1" evidence="12">
    <location>
        <begin position="25"/>
        <end position="211"/>
    </location>
</feature>
<evidence type="ECO:0000256" key="1">
    <source>
        <dbReference type="ARBA" id="ARBA00004123"/>
    </source>
</evidence>
<evidence type="ECO:0000256" key="2">
    <source>
        <dbReference type="ARBA" id="ARBA00012418"/>
    </source>
</evidence>
<evidence type="ECO:0000259" key="13">
    <source>
        <dbReference type="Pfam" id="PF04998"/>
    </source>
</evidence>
<dbReference type="InterPro" id="IPR045867">
    <property type="entry name" value="DNA-dir_RpoC_beta_prime"/>
</dbReference>
<accession>A0A8H7ZVK5</accession>